<dbReference type="RefSeq" id="WP_209370333.1">
    <property type="nucleotide sequence ID" value="NZ_JAGIZA010000001.1"/>
</dbReference>
<name>A0A940S429_9PROT</name>
<protein>
    <recommendedName>
        <fullName evidence="4">Protoheme IX farnesyltransferase</fullName>
    </recommendedName>
</protein>
<keyword evidence="1" id="KW-1133">Transmembrane helix</keyword>
<evidence type="ECO:0000313" key="2">
    <source>
        <dbReference type="EMBL" id="MBP0491575.1"/>
    </source>
</evidence>
<organism evidence="2 3">
    <name type="scientific">Roseomonas indoligenes</name>
    <dbReference type="NCBI Taxonomy" id="2820811"/>
    <lineage>
        <taxon>Bacteria</taxon>
        <taxon>Pseudomonadati</taxon>
        <taxon>Pseudomonadota</taxon>
        <taxon>Alphaproteobacteria</taxon>
        <taxon>Acetobacterales</taxon>
        <taxon>Roseomonadaceae</taxon>
        <taxon>Roseomonas</taxon>
    </lineage>
</organism>
<sequence length="50" mass="5489">MALEPARMTEEEAAAFYRRRKGRNIGMLVVLVALVAIFYAITMAKLTSGG</sequence>
<dbReference type="Proteomes" id="UP000677537">
    <property type="component" value="Unassembled WGS sequence"/>
</dbReference>
<evidence type="ECO:0000313" key="3">
    <source>
        <dbReference type="Proteomes" id="UP000677537"/>
    </source>
</evidence>
<accession>A0A940S429</accession>
<keyword evidence="1" id="KW-0812">Transmembrane</keyword>
<keyword evidence="3" id="KW-1185">Reference proteome</keyword>
<feature type="transmembrane region" description="Helical" evidence="1">
    <location>
        <begin position="25"/>
        <end position="44"/>
    </location>
</feature>
<dbReference type="EMBL" id="JAGIZA010000001">
    <property type="protein sequence ID" value="MBP0491575.1"/>
    <property type="molecule type" value="Genomic_DNA"/>
</dbReference>
<evidence type="ECO:0000256" key="1">
    <source>
        <dbReference type="SAM" id="Phobius"/>
    </source>
</evidence>
<keyword evidence="1" id="KW-0472">Membrane</keyword>
<proteinExistence type="predicted"/>
<gene>
    <name evidence="2" type="ORF">J5Y10_02140</name>
</gene>
<dbReference type="AlphaFoldDB" id="A0A940S429"/>
<evidence type="ECO:0008006" key="4">
    <source>
        <dbReference type="Google" id="ProtNLM"/>
    </source>
</evidence>
<reference evidence="2" key="1">
    <citation type="submission" date="2021-03" db="EMBL/GenBank/DDBJ databases">
        <authorList>
            <person name="So Y."/>
        </authorList>
    </citation>
    <scope>NUCLEOTIDE SEQUENCE</scope>
    <source>
        <strain evidence="2">SG15</strain>
    </source>
</reference>
<comment type="caution">
    <text evidence="2">The sequence shown here is derived from an EMBL/GenBank/DDBJ whole genome shotgun (WGS) entry which is preliminary data.</text>
</comment>